<protein>
    <recommendedName>
        <fullName evidence="3">MalT-like TPR region domain-containing protein</fullName>
    </recommendedName>
</protein>
<sequence>MTSMNGSFLVCLRNGEKFLVDGWLEHALSAFEYARSLARNQTERSQAWACIGLTYLEMLEREKADEAFQMSSLNAKVCGYANVTLEADRNKALMVLEKGDAARARRLGQLTLDEASKLGRRDLIWFVHVVTRAQVRLHKTGDLVKTEALYWVLREILEYLYAGCVGSGEVTRQLWWNGIKKSHRDMYGVLLAPFMLLVNFHRARRQVKSTSKSPLSHQP</sequence>
<reference evidence="1 2" key="1">
    <citation type="journal article" date="2016" name="Nat. Commun.">
        <title>Thousands of microbial genomes shed light on interconnected biogeochemical processes in an aquifer system.</title>
        <authorList>
            <person name="Anantharaman K."/>
            <person name="Brown C.T."/>
            <person name="Hug L.A."/>
            <person name="Sharon I."/>
            <person name="Castelle C.J."/>
            <person name="Probst A.J."/>
            <person name="Thomas B.C."/>
            <person name="Singh A."/>
            <person name="Wilkins M.J."/>
            <person name="Karaoz U."/>
            <person name="Brodie E.L."/>
            <person name="Williams K.H."/>
            <person name="Hubbard S.S."/>
            <person name="Banfield J.F."/>
        </authorList>
    </citation>
    <scope>NUCLEOTIDE SEQUENCE [LARGE SCALE GENOMIC DNA]</scope>
</reference>
<accession>A0A1F4UXM5</accession>
<evidence type="ECO:0008006" key="3">
    <source>
        <dbReference type="Google" id="ProtNLM"/>
    </source>
</evidence>
<evidence type="ECO:0000313" key="1">
    <source>
        <dbReference type="EMBL" id="OGC49697.1"/>
    </source>
</evidence>
<organism evidence="1 2">
    <name type="scientific">candidate division WWE3 bacterium RIFCSPLOWO2_01_FULL_37_15</name>
    <dbReference type="NCBI Taxonomy" id="1802622"/>
    <lineage>
        <taxon>Bacteria</taxon>
        <taxon>Katanobacteria</taxon>
    </lineage>
</organism>
<dbReference type="EMBL" id="MEVF01000015">
    <property type="protein sequence ID" value="OGC49697.1"/>
    <property type="molecule type" value="Genomic_DNA"/>
</dbReference>
<dbReference type="AlphaFoldDB" id="A0A1F4UXM5"/>
<dbReference type="Proteomes" id="UP000177458">
    <property type="component" value="Unassembled WGS sequence"/>
</dbReference>
<proteinExistence type="predicted"/>
<evidence type="ECO:0000313" key="2">
    <source>
        <dbReference type="Proteomes" id="UP000177458"/>
    </source>
</evidence>
<gene>
    <name evidence="1" type="ORF">A3A69_01990</name>
</gene>
<name>A0A1F4UXM5_UNCKA</name>
<comment type="caution">
    <text evidence="1">The sequence shown here is derived from an EMBL/GenBank/DDBJ whole genome shotgun (WGS) entry which is preliminary data.</text>
</comment>